<accession>A0A806KLZ4</accession>
<proteinExistence type="predicted"/>
<name>A0A806KLZ4_9BACT</name>
<protein>
    <submittedName>
        <fullName evidence="1">Uncharacterized protein</fullName>
    </submittedName>
</protein>
<organism evidence="1">
    <name type="scientific">uncultured bacterium contig00019</name>
    <dbReference type="NCBI Taxonomy" id="1181510"/>
    <lineage>
        <taxon>Bacteria</taxon>
        <taxon>environmental samples</taxon>
    </lineage>
</organism>
<reference evidence="1" key="1">
    <citation type="submission" date="2012-03" db="EMBL/GenBank/DDBJ databases">
        <title>Functional metagenomics reveals considerable lignocellulase gene clusters in the gut microbiome of a wood-feeding higher termite.</title>
        <authorList>
            <person name="Liu N."/>
        </authorList>
    </citation>
    <scope>NUCLEOTIDE SEQUENCE</scope>
</reference>
<evidence type="ECO:0000313" key="1">
    <source>
        <dbReference type="EMBL" id="AGS52911.1"/>
    </source>
</evidence>
<dbReference type="EMBL" id="JQ844216">
    <property type="protein sequence ID" value="AGS52911.1"/>
    <property type="molecule type" value="Genomic_DNA"/>
</dbReference>
<dbReference type="AlphaFoldDB" id="A0A806KLZ4"/>
<sequence>MKEKIVVYTLEDGRELTPEEHAAMAARLESASKRPYVYDPDCPLLTPEQLAEFRPVNFATMEERLKAMREAGIFDPEAAEREVILETVSVK</sequence>